<proteinExistence type="predicted"/>
<reference evidence="2" key="2">
    <citation type="submission" date="2013-05" db="EMBL/GenBank/DDBJ databases">
        <title>The genome and transcriptome of Haemonchus contortus: a key model parasite for drug and vaccine discovery.</title>
        <authorList>
            <person name="Laing R."/>
            <person name="Kikuchi T."/>
            <person name="Martinelli A."/>
            <person name="Tsai I.J."/>
            <person name="Beech R.N."/>
            <person name="Redman E."/>
            <person name="Holroyd N."/>
            <person name="Bartley D.J."/>
            <person name="Beasley H."/>
            <person name="Britton C."/>
            <person name="Curran D."/>
            <person name="Devaney E."/>
            <person name="Gilabert A."/>
            <person name="Jackson F."/>
            <person name="Hunt M."/>
            <person name="Johnston S."/>
            <person name="Kryukov I."/>
            <person name="Li K."/>
            <person name="Morrison A.A."/>
            <person name="Reid A.J."/>
            <person name="Sargison N."/>
            <person name="Saunders G."/>
            <person name="Wasmuth J.D."/>
            <person name="Wolstenholme A."/>
            <person name="Berriman M."/>
            <person name="Gilleard J.S."/>
            <person name="Cotton J.A."/>
        </authorList>
    </citation>
    <scope>NUCLEOTIDE SEQUENCE [LARGE SCALE GENOMIC DNA]</scope>
    <source>
        <strain evidence="2">ISE/inbred ISE</strain>
    </source>
</reference>
<feature type="compositionally biased region" description="Basic and acidic residues" evidence="1">
    <location>
        <begin position="448"/>
        <end position="474"/>
    </location>
</feature>
<feature type="region of interest" description="Disordered" evidence="1">
    <location>
        <begin position="448"/>
        <end position="498"/>
    </location>
</feature>
<gene>
    <name evidence="2" type="ORF">HCOI_01616000</name>
</gene>
<feature type="region of interest" description="Disordered" evidence="1">
    <location>
        <begin position="163"/>
        <end position="183"/>
    </location>
</feature>
<comment type="caution">
    <text evidence="2">The sequence shown here is derived from an EMBL/GenBank/DDBJ whole genome shotgun (WGS) entry which is preliminary data.</text>
</comment>
<evidence type="ECO:0000256" key="1">
    <source>
        <dbReference type="SAM" id="MobiDB-lite"/>
    </source>
</evidence>
<feature type="compositionally biased region" description="Basic and acidic residues" evidence="1">
    <location>
        <begin position="88"/>
        <end position="103"/>
    </location>
</feature>
<accession>W6NEU3</accession>
<sequence>MPTAARTPVEWIRVAVAKEILAKSGEVRSQTDEASKICAKQLLLLRFELKEALRAACSDENFVEEMVLNTGLTRESVVAILKKHGYRDETERNSQDIENEEYKPITPKSANSRSKEDNVAIDVPKIDISEVRNDRHSPEDESLVSAHVAFEEIPQSPRIQQIRKASPRRGAADQYVESSPREVTDSSAEISDLAKRFGARLYEDATLVDRLRNVNREKSFVEQLRDIISTSATLSTVQLKFIPSVPLANPTHAATICKEIDVQTSICVTELPAPSKELRDHATDVPSLEYLSASDLGGLKQLPEAFATQEDASSSAFSSDQSAGQIVGSMLNRANAVIPFGRDGSLQITTAKTVRVSEVVEDSLLSGAERDDAPFREPTFAVRSRPTGEASPRTPRVSESPSCRPWRPSSRRLYLGEVEISTSQETDSLEVVSLNTPEARRLLEEVSSIARREDVSGSSGRKELRNDIVKDEHSTNSSDLSHQDEEHTYNQVSQIVSE</sequence>
<dbReference type="AlphaFoldDB" id="W6NEU3"/>
<name>W6NEU3_HAECO</name>
<dbReference type="EMBL" id="CAVP010059442">
    <property type="protein sequence ID" value="CDL95818.1"/>
    <property type="molecule type" value="Genomic_DNA"/>
</dbReference>
<feature type="region of interest" description="Disordered" evidence="1">
    <location>
        <begin position="370"/>
        <end position="408"/>
    </location>
</feature>
<reference evidence="2" key="1">
    <citation type="submission" date="2013-03" db="EMBL/GenBank/DDBJ databases">
        <authorList>
            <person name="Aslett M."/>
        </authorList>
    </citation>
    <scope>NUCLEOTIDE SEQUENCE [LARGE SCALE GENOMIC DNA]</scope>
    <source>
        <strain evidence="2">ISE/inbred ISE</strain>
    </source>
</reference>
<feature type="region of interest" description="Disordered" evidence="1">
    <location>
        <begin position="88"/>
        <end position="117"/>
    </location>
</feature>
<protein>
    <submittedName>
        <fullName evidence="2">Uncharacterized protein</fullName>
    </submittedName>
</protein>
<organism evidence="2">
    <name type="scientific">Haemonchus contortus</name>
    <name type="common">Barber pole worm</name>
    <dbReference type="NCBI Taxonomy" id="6289"/>
    <lineage>
        <taxon>Eukaryota</taxon>
        <taxon>Metazoa</taxon>
        <taxon>Ecdysozoa</taxon>
        <taxon>Nematoda</taxon>
        <taxon>Chromadorea</taxon>
        <taxon>Rhabditida</taxon>
        <taxon>Rhabditina</taxon>
        <taxon>Rhabditomorpha</taxon>
        <taxon>Strongyloidea</taxon>
        <taxon>Trichostrongylidae</taxon>
        <taxon>Haemonchus</taxon>
    </lineage>
</organism>
<evidence type="ECO:0000313" key="2">
    <source>
        <dbReference type="EMBL" id="CDL95818.1"/>
    </source>
</evidence>
<feature type="compositionally biased region" description="Polar residues" evidence="1">
    <location>
        <begin position="489"/>
        <end position="498"/>
    </location>
</feature>